<gene>
    <name evidence="2" type="ORF">K8V20_10870</name>
</gene>
<protein>
    <submittedName>
        <fullName evidence="2">Uncharacterized protein</fullName>
    </submittedName>
</protein>
<dbReference type="AlphaFoldDB" id="A0A921IKV9"/>
<name>A0A921IKV9_9FIRM</name>
<accession>A0A921IKV9</accession>
<comment type="caution">
    <text evidence="2">The sequence shown here is derived from an EMBL/GenBank/DDBJ whole genome shotgun (WGS) entry which is preliminary data.</text>
</comment>
<reference evidence="2" key="1">
    <citation type="journal article" date="2021" name="PeerJ">
        <title>Extensive microbial diversity within the chicken gut microbiome revealed by metagenomics and culture.</title>
        <authorList>
            <person name="Gilroy R."/>
            <person name="Ravi A."/>
            <person name="Getino M."/>
            <person name="Pursley I."/>
            <person name="Horton D.L."/>
            <person name="Alikhan N.F."/>
            <person name="Baker D."/>
            <person name="Gharbi K."/>
            <person name="Hall N."/>
            <person name="Watson M."/>
            <person name="Adriaenssens E.M."/>
            <person name="Foster-Nyarko E."/>
            <person name="Jarju S."/>
            <person name="Secka A."/>
            <person name="Antonio M."/>
            <person name="Oren A."/>
            <person name="Chaudhuri R.R."/>
            <person name="La Ragione R."/>
            <person name="Hildebrand F."/>
            <person name="Pallen M.J."/>
        </authorList>
    </citation>
    <scope>NUCLEOTIDE SEQUENCE</scope>
    <source>
        <strain evidence="2">ChiBcec21-2208</strain>
    </source>
</reference>
<evidence type="ECO:0000313" key="3">
    <source>
        <dbReference type="Proteomes" id="UP000782880"/>
    </source>
</evidence>
<organism evidence="2 3">
    <name type="scientific">Subdoligranulum variabile</name>
    <dbReference type="NCBI Taxonomy" id="214851"/>
    <lineage>
        <taxon>Bacteria</taxon>
        <taxon>Bacillati</taxon>
        <taxon>Bacillota</taxon>
        <taxon>Clostridia</taxon>
        <taxon>Eubacteriales</taxon>
        <taxon>Oscillospiraceae</taxon>
        <taxon>Subdoligranulum</taxon>
    </lineage>
</organism>
<keyword evidence="1" id="KW-1133">Transmembrane helix</keyword>
<proteinExistence type="predicted"/>
<feature type="transmembrane region" description="Helical" evidence="1">
    <location>
        <begin position="21"/>
        <end position="44"/>
    </location>
</feature>
<dbReference type="EMBL" id="DYVE01000280">
    <property type="protein sequence ID" value="HJG29129.1"/>
    <property type="molecule type" value="Genomic_DNA"/>
</dbReference>
<evidence type="ECO:0000313" key="2">
    <source>
        <dbReference type="EMBL" id="HJG29129.1"/>
    </source>
</evidence>
<reference evidence="2" key="2">
    <citation type="submission" date="2021-09" db="EMBL/GenBank/DDBJ databases">
        <authorList>
            <person name="Gilroy R."/>
        </authorList>
    </citation>
    <scope>NUCLEOTIDE SEQUENCE</scope>
    <source>
        <strain evidence="2">ChiBcec21-2208</strain>
    </source>
</reference>
<keyword evidence="1" id="KW-0812">Transmembrane</keyword>
<sequence length="49" mass="5970">MNWTNLWMMLFGRTEWMGLNMGFWVALSVVLLIVLVMNLVFWNWKPHKD</sequence>
<evidence type="ECO:0000256" key="1">
    <source>
        <dbReference type="SAM" id="Phobius"/>
    </source>
</evidence>
<dbReference type="Proteomes" id="UP000782880">
    <property type="component" value="Unassembled WGS sequence"/>
</dbReference>
<keyword evidence="1" id="KW-0472">Membrane</keyword>